<reference evidence="1" key="1">
    <citation type="journal article" date="2015" name="Nature">
        <title>Complex archaea that bridge the gap between prokaryotes and eukaryotes.</title>
        <authorList>
            <person name="Spang A."/>
            <person name="Saw J.H."/>
            <person name="Jorgensen S.L."/>
            <person name="Zaremba-Niedzwiedzka K."/>
            <person name="Martijn J."/>
            <person name="Lind A.E."/>
            <person name="van Eijk R."/>
            <person name="Schleper C."/>
            <person name="Guy L."/>
            <person name="Ettema T.J."/>
        </authorList>
    </citation>
    <scope>NUCLEOTIDE SEQUENCE</scope>
</reference>
<organism evidence="1">
    <name type="scientific">marine sediment metagenome</name>
    <dbReference type="NCBI Taxonomy" id="412755"/>
    <lineage>
        <taxon>unclassified sequences</taxon>
        <taxon>metagenomes</taxon>
        <taxon>ecological metagenomes</taxon>
    </lineage>
</organism>
<dbReference type="EMBL" id="LAZR01017110">
    <property type="protein sequence ID" value="KKM01753.1"/>
    <property type="molecule type" value="Genomic_DNA"/>
</dbReference>
<comment type="caution">
    <text evidence="1">The sequence shown here is derived from an EMBL/GenBank/DDBJ whole genome shotgun (WGS) entry which is preliminary data.</text>
</comment>
<accession>A0A0F9JS47</accession>
<evidence type="ECO:0000313" key="1">
    <source>
        <dbReference type="EMBL" id="KKM01753.1"/>
    </source>
</evidence>
<sequence length="76" mass="9117">MSFLKLNRNYIQIHRKTYLWKHSITDDLLKGFGLIIQNELIEYLINVPEDLIEDLSKEIQNKLQDKLFENLQEKIG</sequence>
<dbReference type="AlphaFoldDB" id="A0A0F9JS47"/>
<name>A0A0F9JS47_9ZZZZ</name>
<protein>
    <submittedName>
        <fullName evidence="1">Uncharacterized protein</fullName>
    </submittedName>
</protein>
<gene>
    <name evidence="1" type="ORF">LCGC14_1791270</name>
</gene>
<proteinExistence type="predicted"/>